<sequence length="130" mass="13981">MDCLFCKIAAGEIPSKKVYEDEVAFAFLDISPWQEGHTLVVPKRHIADVLADDDVLAEIAPAVARVGRLLIDKLGADACNVVSNAGAASGQEVFHAHVHVLPRWASNPGVGNMKAEVIADLDDVREKIRA</sequence>
<dbReference type="PANTHER" id="PTHR46648">
    <property type="entry name" value="HIT FAMILY PROTEIN 1"/>
    <property type="match status" value="1"/>
</dbReference>
<dbReference type="InterPro" id="IPR036265">
    <property type="entry name" value="HIT-like_sf"/>
</dbReference>
<evidence type="ECO:0000313" key="2">
    <source>
        <dbReference type="Proteomes" id="UP000188324"/>
    </source>
</evidence>
<reference evidence="1 2" key="1">
    <citation type="journal article" date="2016" name="Int. J. Syst. Evol. Microbiol.">
        <title>Tessaracoccus flavus sp. nov., isolated from the drainage system of a lindane-producing factory.</title>
        <authorList>
            <person name="Kumari R."/>
            <person name="Singh P."/>
            <person name="Schumann P."/>
            <person name="Lal R."/>
        </authorList>
    </citation>
    <scope>NUCLEOTIDE SEQUENCE [LARGE SCALE GENOMIC DNA]</scope>
    <source>
        <strain evidence="1 2">RP1T</strain>
    </source>
</reference>
<protein>
    <submittedName>
        <fullName evidence="1">HIT family protein</fullName>
    </submittedName>
</protein>
<dbReference type="EMBL" id="CP019605">
    <property type="protein sequence ID" value="AQP44751.1"/>
    <property type="molecule type" value="Genomic_DNA"/>
</dbReference>
<proteinExistence type="predicted"/>
<evidence type="ECO:0000313" key="1">
    <source>
        <dbReference type="EMBL" id="AQP44751.1"/>
    </source>
</evidence>
<name>A0A1Q2CF65_9ACTN</name>
<dbReference type="InterPro" id="IPR001310">
    <property type="entry name" value="Histidine_triad_HIT"/>
</dbReference>
<accession>A0A1Q2CF65</accession>
<gene>
    <name evidence="1" type="ORF">RPIT_07980</name>
</gene>
<organism evidence="1 2">
    <name type="scientific">Tessaracoccus flavus</name>
    <dbReference type="NCBI Taxonomy" id="1610493"/>
    <lineage>
        <taxon>Bacteria</taxon>
        <taxon>Bacillati</taxon>
        <taxon>Actinomycetota</taxon>
        <taxon>Actinomycetes</taxon>
        <taxon>Propionibacteriales</taxon>
        <taxon>Propionibacteriaceae</taxon>
        <taxon>Tessaracoccus</taxon>
    </lineage>
</organism>
<dbReference type="STRING" id="1610493.RPIT_07980"/>
<dbReference type="InterPro" id="IPR039384">
    <property type="entry name" value="HINT"/>
</dbReference>
<dbReference type="Gene3D" id="3.30.428.10">
    <property type="entry name" value="HIT-like"/>
    <property type="match status" value="1"/>
</dbReference>
<dbReference type="SUPFAM" id="SSF54197">
    <property type="entry name" value="HIT-like"/>
    <property type="match status" value="1"/>
</dbReference>
<dbReference type="OrthoDB" id="9784774at2"/>
<dbReference type="AlphaFoldDB" id="A0A1Q2CF65"/>
<dbReference type="InterPro" id="IPR011146">
    <property type="entry name" value="HIT-like"/>
</dbReference>
<keyword evidence="2" id="KW-1185">Reference proteome</keyword>
<dbReference type="Pfam" id="PF01230">
    <property type="entry name" value="HIT"/>
    <property type="match status" value="1"/>
</dbReference>
<dbReference type="PROSITE" id="PS51084">
    <property type="entry name" value="HIT_2"/>
    <property type="match status" value="1"/>
</dbReference>
<dbReference type="CDD" id="cd01277">
    <property type="entry name" value="HINT_subgroup"/>
    <property type="match status" value="1"/>
</dbReference>
<dbReference type="GO" id="GO:0003824">
    <property type="term" value="F:catalytic activity"/>
    <property type="evidence" value="ECO:0007669"/>
    <property type="project" value="InterPro"/>
</dbReference>
<dbReference type="GO" id="GO:0009117">
    <property type="term" value="P:nucleotide metabolic process"/>
    <property type="evidence" value="ECO:0007669"/>
    <property type="project" value="TreeGrafter"/>
</dbReference>
<dbReference type="PRINTS" id="PR00332">
    <property type="entry name" value="HISTRIAD"/>
</dbReference>
<dbReference type="Proteomes" id="UP000188324">
    <property type="component" value="Chromosome"/>
</dbReference>
<dbReference type="RefSeq" id="WP_077342126.1">
    <property type="nucleotide sequence ID" value="NZ_CP019605.1"/>
</dbReference>
<dbReference type="PANTHER" id="PTHR46648:SF1">
    <property type="entry name" value="ADENOSINE 5'-MONOPHOSPHORAMIDASE HNT1"/>
    <property type="match status" value="1"/>
</dbReference>
<dbReference type="KEGG" id="tfl:RPIT_07980"/>